<protein>
    <recommendedName>
        <fullName evidence="1">ESAT-6-like protein</fullName>
    </recommendedName>
</protein>
<name>A0A368VXR8_9ACTN</name>
<gene>
    <name evidence="2" type="ORF">DFQ14_10171</name>
</gene>
<dbReference type="SUPFAM" id="SSF140453">
    <property type="entry name" value="EsxAB dimer-like"/>
    <property type="match status" value="1"/>
</dbReference>
<evidence type="ECO:0000313" key="2">
    <source>
        <dbReference type="EMBL" id="RCW46735.1"/>
    </source>
</evidence>
<dbReference type="OrthoDB" id="3387628at2"/>
<evidence type="ECO:0000256" key="1">
    <source>
        <dbReference type="RuleBase" id="RU362001"/>
    </source>
</evidence>
<evidence type="ECO:0000313" key="3">
    <source>
        <dbReference type="Proteomes" id="UP000253495"/>
    </source>
</evidence>
<reference evidence="2 3" key="1">
    <citation type="submission" date="2018-07" db="EMBL/GenBank/DDBJ databases">
        <title>Genomic Encyclopedia of Type Strains, Phase III (KMG-III): the genomes of soil and plant-associated and newly described type strains.</title>
        <authorList>
            <person name="Whitman W."/>
        </authorList>
    </citation>
    <scope>NUCLEOTIDE SEQUENCE [LARGE SCALE GENOMIC DNA]</scope>
    <source>
        <strain evidence="2 3">CECT 8575</strain>
    </source>
</reference>
<dbReference type="RefSeq" id="WP_114451005.1">
    <property type="nucleotide sequence ID" value="NZ_QPJC01000001.1"/>
</dbReference>
<dbReference type="InterPro" id="IPR010310">
    <property type="entry name" value="T7SS_ESAT-6-like"/>
</dbReference>
<keyword evidence="3" id="KW-1185">Reference proteome</keyword>
<sequence length="96" mass="10387">MGEIRVDFGQLGAGAESLQNTANQIQGQLDELEQLLKPLIQTWSGQAQEAYYAAQAEWDKAAQNLQEITAKMGTAVQVANESYQQGERANAAKFGG</sequence>
<accession>A0A368VXR8</accession>
<dbReference type="InterPro" id="IPR036689">
    <property type="entry name" value="ESAT-6-like_sf"/>
</dbReference>
<dbReference type="EMBL" id="QPJC01000001">
    <property type="protein sequence ID" value="RCW46735.1"/>
    <property type="molecule type" value="Genomic_DNA"/>
</dbReference>
<dbReference type="Pfam" id="PF06013">
    <property type="entry name" value="WXG100"/>
    <property type="match status" value="1"/>
</dbReference>
<dbReference type="Gene3D" id="1.10.287.1060">
    <property type="entry name" value="ESAT-6-like"/>
    <property type="match status" value="1"/>
</dbReference>
<proteinExistence type="inferred from homology"/>
<dbReference type="Proteomes" id="UP000253495">
    <property type="component" value="Unassembled WGS sequence"/>
</dbReference>
<dbReference type="AlphaFoldDB" id="A0A368VXR8"/>
<organism evidence="2 3">
    <name type="scientific">Halopolyspora algeriensis</name>
    <dbReference type="NCBI Taxonomy" id="1500506"/>
    <lineage>
        <taxon>Bacteria</taxon>
        <taxon>Bacillati</taxon>
        <taxon>Actinomycetota</taxon>
        <taxon>Actinomycetes</taxon>
        <taxon>Actinomycetes incertae sedis</taxon>
        <taxon>Halopolyspora</taxon>
    </lineage>
</organism>
<comment type="similarity">
    <text evidence="1">Belongs to the WXG100 family.</text>
</comment>
<comment type="caution">
    <text evidence="2">The sequence shown here is derived from an EMBL/GenBank/DDBJ whole genome shotgun (WGS) entry which is preliminary data.</text>
</comment>
<dbReference type="NCBIfam" id="TIGR03930">
    <property type="entry name" value="WXG100_ESAT6"/>
    <property type="match status" value="1"/>
</dbReference>